<dbReference type="InterPro" id="IPR000415">
    <property type="entry name" value="Nitroreductase-like"/>
</dbReference>
<dbReference type="Gene3D" id="3.40.109.10">
    <property type="entry name" value="NADH Oxidase"/>
    <property type="match status" value="1"/>
</dbReference>
<evidence type="ECO:0000313" key="3">
    <source>
        <dbReference type="Proteomes" id="UP000236220"/>
    </source>
</evidence>
<evidence type="ECO:0000313" key="2">
    <source>
        <dbReference type="EMBL" id="PNS08860.1"/>
    </source>
</evidence>
<gene>
    <name evidence="2" type="ORF">Lysil_0489</name>
</gene>
<dbReference type="Proteomes" id="UP000236220">
    <property type="component" value="Unassembled WGS sequence"/>
</dbReference>
<keyword evidence="3" id="KW-1185">Reference proteome</keyword>
<name>A0A2K1Q1E5_9GAMM</name>
<reference evidence="2 3" key="1">
    <citation type="submission" date="2017-08" db="EMBL/GenBank/DDBJ databases">
        <title>Lysobacter sylvestris genome.</title>
        <authorList>
            <person name="Zhang D.-C."/>
            <person name="Albuquerque L."/>
            <person name="Franca L."/>
            <person name="Froufe H.J.C."/>
            <person name="Barroso C."/>
            <person name="Egas C."/>
            <person name="Da Costa M."/>
            <person name="Margesin R."/>
        </authorList>
    </citation>
    <scope>NUCLEOTIDE SEQUENCE [LARGE SCALE GENOMIC DNA]</scope>
    <source>
        <strain evidence="2 3">AM20-91</strain>
    </source>
</reference>
<sequence length="223" mass="23939">MWPLGTDPVPRGAPNPYAPIEWEITERRSLAISDGGALAPMATALDARRSERTFAPIPEALLGALLWHVARTKESAPSPFGFQIEYRPSPSAGAIHPIHLVIQLADEDSWARYNPQEHSLDLLANGNRLLQPLLDYSGQVMPQGGGRLILFVAEPGKTAAKYQNPESLVWRDAGVLQSSIALVAAALGLNYCLLGITGNPWVAQLSNQGKLQGVGVAILGKKP</sequence>
<dbReference type="AlphaFoldDB" id="A0A2K1Q1E5"/>
<comment type="caution">
    <text evidence="2">The sequence shown here is derived from an EMBL/GenBank/DDBJ whole genome shotgun (WGS) entry which is preliminary data.</text>
</comment>
<dbReference type="SUPFAM" id="SSF55469">
    <property type="entry name" value="FMN-dependent nitroreductase-like"/>
    <property type="match status" value="1"/>
</dbReference>
<dbReference type="EMBL" id="NPZB01000001">
    <property type="protein sequence ID" value="PNS08860.1"/>
    <property type="molecule type" value="Genomic_DNA"/>
</dbReference>
<protein>
    <submittedName>
        <fullName evidence="2">Nitroreductase family</fullName>
    </submittedName>
</protein>
<feature type="domain" description="Nitroreductase" evidence="1">
    <location>
        <begin position="47"/>
        <end position="198"/>
    </location>
</feature>
<proteinExistence type="predicted"/>
<organism evidence="2 3">
    <name type="scientific">Solilutibacter silvestris</name>
    <dbReference type="NCBI Taxonomy" id="1645665"/>
    <lineage>
        <taxon>Bacteria</taxon>
        <taxon>Pseudomonadati</taxon>
        <taxon>Pseudomonadota</taxon>
        <taxon>Gammaproteobacteria</taxon>
        <taxon>Lysobacterales</taxon>
        <taxon>Lysobacteraceae</taxon>
        <taxon>Solilutibacter</taxon>
    </lineage>
</organism>
<dbReference type="Pfam" id="PF00881">
    <property type="entry name" value="Nitroreductase"/>
    <property type="match status" value="1"/>
</dbReference>
<dbReference type="GO" id="GO:0016491">
    <property type="term" value="F:oxidoreductase activity"/>
    <property type="evidence" value="ECO:0007669"/>
    <property type="project" value="InterPro"/>
</dbReference>
<accession>A0A2K1Q1E5</accession>
<dbReference type="InterPro" id="IPR029479">
    <property type="entry name" value="Nitroreductase"/>
</dbReference>
<evidence type="ECO:0000259" key="1">
    <source>
        <dbReference type="Pfam" id="PF00881"/>
    </source>
</evidence>